<dbReference type="AlphaFoldDB" id="A0A1X2IW34"/>
<keyword evidence="1" id="KW-0175">Coiled coil</keyword>
<name>A0A1X2IW34_9FUNG</name>
<comment type="caution">
    <text evidence="3">The sequence shown here is derived from an EMBL/GenBank/DDBJ whole genome shotgun (WGS) entry which is preliminary data.</text>
</comment>
<protein>
    <submittedName>
        <fullName evidence="3">Uncharacterized protein</fullName>
    </submittedName>
</protein>
<proteinExistence type="predicted"/>
<gene>
    <name evidence="3" type="ORF">BCR42DRAFT_404375</name>
</gene>
<keyword evidence="4" id="KW-1185">Reference proteome</keyword>
<evidence type="ECO:0000256" key="2">
    <source>
        <dbReference type="SAM" id="MobiDB-lite"/>
    </source>
</evidence>
<evidence type="ECO:0000313" key="3">
    <source>
        <dbReference type="EMBL" id="ORZ23264.1"/>
    </source>
</evidence>
<dbReference type="Proteomes" id="UP000193560">
    <property type="component" value="Unassembled WGS sequence"/>
</dbReference>
<feature type="compositionally biased region" description="Low complexity" evidence="2">
    <location>
        <begin position="303"/>
        <end position="376"/>
    </location>
</feature>
<dbReference type="EMBL" id="MCGE01000003">
    <property type="protein sequence ID" value="ORZ23264.1"/>
    <property type="molecule type" value="Genomic_DNA"/>
</dbReference>
<reference evidence="3 4" key="1">
    <citation type="submission" date="2016-07" db="EMBL/GenBank/DDBJ databases">
        <title>Pervasive Adenine N6-methylation of Active Genes in Fungi.</title>
        <authorList>
            <consortium name="DOE Joint Genome Institute"/>
            <person name="Mondo S.J."/>
            <person name="Dannebaum R.O."/>
            <person name="Kuo R.C."/>
            <person name="Labutti K."/>
            <person name="Haridas S."/>
            <person name="Kuo A."/>
            <person name="Salamov A."/>
            <person name="Ahrendt S.R."/>
            <person name="Lipzen A."/>
            <person name="Sullivan W."/>
            <person name="Andreopoulos W.B."/>
            <person name="Clum A."/>
            <person name="Lindquist E."/>
            <person name="Daum C."/>
            <person name="Ramamoorthy G.K."/>
            <person name="Gryganskyi A."/>
            <person name="Culley D."/>
            <person name="Magnuson J.K."/>
            <person name="James T.Y."/>
            <person name="O'Malley M.A."/>
            <person name="Stajich J.E."/>
            <person name="Spatafora J.W."/>
            <person name="Visel A."/>
            <person name="Grigoriev I.V."/>
        </authorList>
    </citation>
    <scope>NUCLEOTIDE SEQUENCE [LARGE SCALE GENOMIC DNA]</scope>
    <source>
        <strain evidence="3 4">NRRL 1336</strain>
    </source>
</reference>
<dbReference type="STRING" id="90262.A0A1X2IW34"/>
<evidence type="ECO:0000256" key="1">
    <source>
        <dbReference type="SAM" id="Coils"/>
    </source>
</evidence>
<sequence>MAEQDWFSRWENESGTTDEIGDLVAVIDKESENGLAPNAYKQFFRQIKVFMERSQQRRPSGMISTPPDTADTEQDYLYKDYAVILQANYDDLEIAYKKQHNACQDMENELAKRTSANIQLEHTVKAVRAQLVQKEEQEKVGQSQRNELCDQLEELKKQKKGLEETLTKDRLRHKELADGMETMVQRLMDQIKNKDSQLLSMAKQRQVMEMQMMEAHKETVSTQTELTQSNADVAQFAQLVTLLSTIPSTRNIYSKYITENTSPHALQAILNNISSLPQQQQQQLQSLQQHILQIRQAQYQQQQLQRQQQHQHQQQHQQHPQQQQHQQHPQQQQLQQLQQLQQQHQQFQRPNSSSASTSTPYDQSSSSPSVPYSSPTVAQAPNQFLFN</sequence>
<feature type="coiled-coil region" evidence="1">
    <location>
        <begin position="89"/>
        <end position="172"/>
    </location>
</feature>
<feature type="compositionally biased region" description="Polar residues" evidence="2">
    <location>
        <begin position="377"/>
        <end position="387"/>
    </location>
</feature>
<feature type="region of interest" description="Disordered" evidence="2">
    <location>
        <begin position="303"/>
        <end position="387"/>
    </location>
</feature>
<evidence type="ECO:0000313" key="4">
    <source>
        <dbReference type="Proteomes" id="UP000193560"/>
    </source>
</evidence>
<organism evidence="3 4">
    <name type="scientific">Absidia repens</name>
    <dbReference type="NCBI Taxonomy" id="90262"/>
    <lineage>
        <taxon>Eukaryota</taxon>
        <taxon>Fungi</taxon>
        <taxon>Fungi incertae sedis</taxon>
        <taxon>Mucoromycota</taxon>
        <taxon>Mucoromycotina</taxon>
        <taxon>Mucoromycetes</taxon>
        <taxon>Mucorales</taxon>
        <taxon>Cunninghamellaceae</taxon>
        <taxon>Absidia</taxon>
    </lineage>
</organism>
<dbReference type="OrthoDB" id="10678540at2759"/>
<accession>A0A1X2IW34</accession>